<keyword evidence="7" id="KW-0813">Transport</keyword>
<dbReference type="AlphaFoldDB" id="A0A239ZMV3"/>
<evidence type="ECO:0000256" key="4">
    <source>
        <dbReference type="ARBA" id="ARBA00022989"/>
    </source>
</evidence>
<dbReference type="GO" id="GO:0043953">
    <property type="term" value="P:protein transport by the Tat complex"/>
    <property type="evidence" value="ECO:0007669"/>
    <property type="project" value="UniProtKB-UniRule"/>
</dbReference>
<evidence type="ECO:0000256" key="1">
    <source>
        <dbReference type="ARBA" id="ARBA00004141"/>
    </source>
</evidence>
<dbReference type="HAMAP" id="MF_00902">
    <property type="entry name" value="TatC"/>
    <property type="match status" value="1"/>
</dbReference>
<feature type="transmembrane region" description="Helical" evidence="7">
    <location>
        <begin position="221"/>
        <end position="238"/>
    </location>
</feature>
<evidence type="ECO:0000256" key="7">
    <source>
        <dbReference type="HAMAP-Rule" id="MF_00902"/>
    </source>
</evidence>
<keyword evidence="2 7" id="KW-0812">Transmembrane</keyword>
<proteinExistence type="inferred from homology"/>
<reference evidence="9 10" key="1">
    <citation type="submission" date="2017-06" db="EMBL/GenBank/DDBJ databases">
        <authorList>
            <consortium name="Pathogen Informatics"/>
        </authorList>
    </citation>
    <scope>NUCLEOTIDE SEQUENCE [LARGE SCALE GENOMIC DNA]</scope>
    <source>
        <strain evidence="9 10">NCTC13015</strain>
    </source>
</reference>
<evidence type="ECO:0000256" key="8">
    <source>
        <dbReference type="SAM" id="MobiDB-lite"/>
    </source>
</evidence>
<evidence type="ECO:0000256" key="6">
    <source>
        <dbReference type="ARBA" id="ARBA00023136"/>
    </source>
</evidence>
<dbReference type="Proteomes" id="UP000215374">
    <property type="component" value="Chromosome 1"/>
</dbReference>
<comment type="subcellular location">
    <subcellularLocation>
        <location evidence="7">Cell membrane</location>
        <topology evidence="7">Multi-pass membrane protein</topology>
    </subcellularLocation>
    <subcellularLocation>
        <location evidence="1">Membrane</location>
        <topology evidence="1">Multi-pass membrane protein</topology>
    </subcellularLocation>
</comment>
<evidence type="ECO:0000256" key="5">
    <source>
        <dbReference type="ARBA" id="ARBA00023010"/>
    </source>
</evidence>
<dbReference type="PANTHER" id="PTHR30371:SF0">
    <property type="entry name" value="SEC-INDEPENDENT PROTEIN TRANSLOCASE PROTEIN TATC, CHLOROPLASTIC-RELATED"/>
    <property type="match status" value="1"/>
</dbReference>
<feature type="transmembrane region" description="Helical" evidence="7">
    <location>
        <begin position="244"/>
        <end position="262"/>
    </location>
</feature>
<dbReference type="GO" id="GO:0033281">
    <property type="term" value="C:TAT protein transport complex"/>
    <property type="evidence" value="ECO:0007669"/>
    <property type="project" value="UniProtKB-UniRule"/>
</dbReference>
<keyword evidence="4 7" id="KW-1133">Transmembrane helix</keyword>
<dbReference type="EMBL" id="LT906467">
    <property type="protein sequence ID" value="SNV72168.1"/>
    <property type="molecule type" value="Genomic_DNA"/>
</dbReference>
<feature type="transmembrane region" description="Helical" evidence="7">
    <location>
        <begin position="103"/>
        <end position="124"/>
    </location>
</feature>
<comment type="subunit">
    <text evidence="7">The Tat system comprises two distinct complexes: a TatABC complex, containing multiple copies of TatA, TatB and TatC subunits, and a separate TatA complex, containing only TatA subunits. Substrates initially bind to the TatABC complex, which probably triggers association of the separate TatA complex to form the active translocon.</text>
</comment>
<evidence type="ECO:0000313" key="9">
    <source>
        <dbReference type="EMBL" id="SNV72168.1"/>
    </source>
</evidence>
<feature type="compositionally biased region" description="Basic and acidic residues" evidence="8">
    <location>
        <begin position="328"/>
        <end position="338"/>
    </location>
</feature>
<gene>
    <name evidence="9" type="primary">tatC2</name>
    <name evidence="7" type="synonym">tatC</name>
    <name evidence="9" type="ORF">SAMEA4535761_01323</name>
</gene>
<evidence type="ECO:0000256" key="2">
    <source>
        <dbReference type="ARBA" id="ARBA00022692"/>
    </source>
</evidence>
<protein>
    <recommendedName>
        <fullName evidence="7">Sec-independent protein translocase protein TatC</fullName>
    </recommendedName>
</protein>
<comment type="function">
    <text evidence="7">Part of the twin-arginine translocation (Tat) system that transports large folded proteins containing a characteristic twin-arginine motif in their signal peptide across membranes. Together with TatB, TatC is part of a receptor directly interacting with Tat signal peptides.</text>
</comment>
<evidence type="ECO:0000313" key="10">
    <source>
        <dbReference type="Proteomes" id="UP000215374"/>
    </source>
</evidence>
<dbReference type="NCBIfam" id="TIGR00945">
    <property type="entry name" value="tatC"/>
    <property type="match status" value="1"/>
</dbReference>
<feature type="transmembrane region" description="Helical" evidence="7">
    <location>
        <begin position="185"/>
        <end position="209"/>
    </location>
</feature>
<keyword evidence="7" id="KW-1003">Cell membrane</keyword>
<dbReference type="PANTHER" id="PTHR30371">
    <property type="entry name" value="SEC-INDEPENDENT PROTEIN TRANSLOCASE PROTEIN TATC"/>
    <property type="match status" value="1"/>
</dbReference>
<feature type="compositionally biased region" description="Low complexity" evidence="8">
    <location>
        <begin position="314"/>
        <end position="325"/>
    </location>
</feature>
<dbReference type="GO" id="GO:0065002">
    <property type="term" value="P:intracellular protein transmembrane transport"/>
    <property type="evidence" value="ECO:0007669"/>
    <property type="project" value="TreeGrafter"/>
</dbReference>
<name>A0A239ZMV3_9CORY</name>
<organism evidence="9 10">
    <name type="scientific">Corynebacterium imitans</name>
    <dbReference type="NCBI Taxonomy" id="156978"/>
    <lineage>
        <taxon>Bacteria</taxon>
        <taxon>Bacillati</taxon>
        <taxon>Actinomycetota</taxon>
        <taxon>Actinomycetes</taxon>
        <taxon>Mycobacteriales</taxon>
        <taxon>Corynebacteriaceae</taxon>
        <taxon>Corynebacterium</taxon>
    </lineage>
</organism>
<dbReference type="Pfam" id="PF00902">
    <property type="entry name" value="TatC"/>
    <property type="match status" value="1"/>
</dbReference>
<dbReference type="GO" id="GO:0009977">
    <property type="term" value="F:proton motive force dependent protein transmembrane transporter activity"/>
    <property type="evidence" value="ECO:0007669"/>
    <property type="project" value="TreeGrafter"/>
</dbReference>
<comment type="similarity">
    <text evidence="7">Belongs to the TatC family.</text>
</comment>
<dbReference type="PROSITE" id="PS01218">
    <property type="entry name" value="TATC"/>
    <property type="match status" value="1"/>
</dbReference>
<keyword evidence="3 7" id="KW-0653">Protein transport</keyword>
<accession>A0A239ZMV3</accession>
<keyword evidence="5 7" id="KW-0811">Translocation</keyword>
<dbReference type="InterPro" id="IPR019820">
    <property type="entry name" value="Sec-indep_translocase_CS"/>
</dbReference>
<evidence type="ECO:0000256" key="3">
    <source>
        <dbReference type="ARBA" id="ARBA00022927"/>
    </source>
</evidence>
<feature type="region of interest" description="Disordered" evidence="8">
    <location>
        <begin position="273"/>
        <end position="338"/>
    </location>
</feature>
<feature type="transmembrane region" description="Helical" evidence="7">
    <location>
        <begin position="136"/>
        <end position="158"/>
    </location>
</feature>
<feature type="transmembrane region" description="Helical" evidence="7">
    <location>
        <begin position="33"/>
        <end position="51"/>
    </location>
</feature>
<keyword evidence="6 7" id="KW-0472">Membrane</keyword>
<dbReference type="PRINTS" id="PR01840">
    <property type="entry name" value="TATCFAMILY"/>
</dbReference>
<dbReference type="InterPro" id="IPR002033">
    <property type="entry name" value="TatC"/>
</dbReference>
<sequence>MALSLKLKRSRRAKNPTGEMSLVEHLQELRRRVMISLAAVFVGTIIGFIWYQTSPPGVMPLGEIIRGPYCNLPDELRADFSGDGQCRLLAISPFEMFMLRLKVGALAGLVLASPVWLTQIWNFITPGLHKNERRYTFSFVAVAVFLFVAGAVLAYFVLDQGLLVLMSIGTEYQVAALTGGEYYNFLLALIIIFGVSFEVPLILIMLNLVGILRYEHVKDKRRMIIVLIFCFAAVMTPGQDPFSMLALGISICLLVEMAFQFCRIHDKRTGANRPEWMDLDDEQASGPVTSSGAIGAATPVGPSAPVRASNVGNAPQTTPQPKAQPRSFADKDPFDDVL</sequence>